<proteinExistence type="predicted"/>
<evidence type="ECO:0000313" key="2">
    <source>
        <dbReference type="Proteomes" id="UP000584325"/>
    </source>
</evidence>
<dbReference type="Proteomes" id="UP000584325">
    <property type="component" value="Unassembled WGS sequence"/>
</dbReference>
<reference evidence="1 2" key="1">
    <citation type="submission" date="2020-08" db="EMBL/GenBank/DDBJ databases">
        <title>Genomic Encyclopedia of Type Strains, Phase III (KMG-III): the genomes of soil and plant-associated and newly described type strains.</title>
        <authorList>
            <person name="Whitman W."/>
        </authorList>
    </citation>
    <scope>NUCLEOTIDE SEQUENCE [LARGE SCALE GENOMIC DNA]</scope>
    <source>
        <strain evidence="1 2">CECT 7753</strain>
    </source>
</reference>
<dbReference type="AlphaFoldDB" id="A0A7W5HAG4"/>
<accession>A0A7W5HAG4</accession>
<dbReference type="EMBL" id="JACHXS010000001">
    <property type="protein sequence ID" value="MBB3219912.1"/>
    <property type="molecule type" value="Genomic_DNA"/>
</dbReference>
<gene>
    <name evidence="1" type="ORF">FHS02_000699</name>
</gene>
<comment type="caution">
    <text evidence="1">The sequence shown here is derived from an EMBL/GenBank/DDBJ whole genome shotgun (WGS) entry which is preliminary data.</text>
</comment>
<name>A0A7W5HAG4_9BURK</name>
<evidence type="ECO:0000313" key="1">
    <source>
        <dbReference type="EMBL" id="MBB3219912.1"/>
    </source>
</evidence>
<organism evidence="1 2">
    <name type="scientific">Pseudoduganella umbonata</name>
    <dbReference type="NCBI Taxonomy" id="864828"/>
    <lineage>
        <taxon>Bacteria</taxon>
        <taxon>Pseudomonadati</taxon>
        <taxon>Pseudomonadota</taxon>
        <taxon>Betaproteobacteria</taxon>
        <taxon>Burkholderiales</taxon>
        <taxon>Oxalobacteraceae</taxon>
        <taxon>Telluria group</taxon>
        <taxon>Pseudoduganella</taxon>
    </lineage>
</organism>
<protein>
    <submittedName>
        <fullName evidence="1">Uncharacterized protein</fullName>
    </submittedName>
</protein>
<sequence length="36" mass="4109">MCVVAGDIDGLQEASHAAFIERYRQRYKLPMDPMPV</sequence>